<keyword evidence="3" id="KW-1185">Reference proteome</keyword>
<name>A0A6A6NR58_9PEZI</name>
<evidence type="ECO:0000313" key="3">
    <source>
        <dbReference type="Proteomes" id="UP000799766"/>
    </source>
</evidence>
<organism evidence="2 3">
    <name type="scientific">Lineolata rhizophorae</name>
    <dbReference type="NCBI Taxonomy" id="578093"/>
    <lineage>
        <taxon>Eukaryota</taxon>
        <taxon>Fungi</taxon>
        <taxon>Dikarya</taxon>
        <taxon>Ascomycota</taxon>
        <taxon>Pezizomycotina</taxon>
        <taxon>Dothideomycetes</taxon>
        <taxon>Dothideomycetes incertae sedis</taxon>
        <taxon>Lineolatales</taxon>
        <taxon>Lineolataceae</taxon>
        <taxon>Lineolata</taxon>
    </lineage>
</organism>
<sequence>MLGARPPAPATNERHGARRRRTTQGRLQRNEKEKEKKKKRAQSRTERAIRSVAASDSGPTGGRRASLQRRTYVLAFCERNVGRRSDGFDVRRGPSAPNGAERMASLLYVVGERACGMCTSSSQSTATSNDDLQVRQPFGRERPRVSETRERGGLSSVCDDPPAGMQWVWVAKSPKHAGNFSSRRRCPRFRD</sequence>
<dbReference type="AlphaFoldDB" id="A0A6A6NR58"/>
<gene>
    <name evidence="2" type="ORF">BDY21DRAFT_108078</name>
</gene>
<accession>A0A6A6NR58</accession>
<feature type="region of interest" description="Disordered" evidence="1">
    <location>
        <begin position="140"/>
        <end position="159"/>
    </location>
</feature>
<evidence type="ECO:0000313" key="2">
    <source>
        <dbReference type="EMBL" id="KAF2454255.1"/>
    </source>
</evidence>
<proteinExistence type="predicted"/>
<reference evidence="2" key="1">
    <citation type="journal article" date="2020" name="Stud. Mycol.">
        <title>101 Dothideomycetes genomes: a test case for predicting lifestyles and emergence of pathogens.</title>
        <authorList>
            <person name="Haridas S."/>
            <person name="Albert R."/>
            <person name="Binder M."/>
            <person name="Bloem J."/>
            <person name="Labutti K."/>
            <person name="Salamov A."/>
            <person name="Andreopoulos B."/>
            <person name="Baker S."/>
            <person name="Barry K."/>
            <person name="Bills G."/>
            <person name="Bluhm B."/>
            <person name="Cannon C."/>
            <person name="Castanera R."/>
            <person name="Culley D."/>
            <person name="Daum C."/>
            <person name="Ezra D."/>
            <person name="Gonzalez J."/>
            <person name="Henrissat B."/>
            <person name="Kuo A."/>
            <person name="Liang C."/>
            <person name="Lipzen A."/>
            <person name="Lutzoni F."/>
            <person name="Magnuson J."/>
            <person name="Mondo S."/>
            <person name="Nolan M."/>
            <person name="Ohm R."/>
            <person name="Pangilinan J."/>
            <person name="Park H.-J."/>
            <person name="Ramirez L."/>
            <person name="Alfaro M."/>
            <person name="Sun H."/>
            <person name="Tritt A."/>
            <person name="Yoshinaga Y."/>
            <person name="Zwiers L.-H."/>
            <person name="Turgeon B."/>
            <person name="Goodwin S."/>
            <person name="Spatafora J."/>
            <person name="Crous P."/>
            <person name="Grigoriev I."/>
        </authorList>
    </citation>
    <scope>NUCLEOTIDE SEQUENCE</scope>
    <source>
        <strain evidence="2">ATCC 16933</strain>
    </source>
</reference>
<dbReference type="EMBL" id="MU001692">
    <property type="protein sequence ID" value="KAF2454255.1"/>
    <property type="molecule type" value="Genomic_DNA"/>
</dbReference>
<evidence type="ECO:0000256" key="1">
    <source>
        <dbReference type="SAM" id="MobiDB-lite"/>
    </source>
</evidence>
<protein>
    <submittedName>
        <fullName evidence="2">Uncharacterized protein</fullName>
    </submittedName>
</protein>
<dbReference type="Proteomes" id="UP000799766">
    <property type="component" value="Unassembled WGS sequence"/>
</dbReference>
<feature type="region of interest" description="Disordered" evidence="1">
    <location>
        <begin position="1"/>
        <end position="66"/>
    </location>
</feature>
<feature type="compositionally biased region" description="Basic and acidic residues" evidence="1">
    <location>
        <begin position="140"/>
        <end position="152"/>
    </location>
</feature>